<dbReference type="AlphaFoldDB" id="H1HIK7"/>
<evidence type="ECO:0000313" key="5">
    <source>
        <dbReference type="Proteomes" id="UP000003167"/>
    </source>
</evidence>
<name>H1HIK7_9BACT</name>
<dbReference type="Gene3D" id="1.10.1200.10">
    <property type="entry name" value="ACP-like"/>
    <property type="match status" value="1"/>
</dbReference>
<keyword evidence="5" id="KW-1185">Reference proteome</keyword>
<dbReference type="OrthoDB" id="9803943at2"/>
<feature type="domain" description="Carrier" evidence="3">
    <location>
        <begin position="12"/>
        <end position="94"/>
    </location>
</feature>
<reference evidence="4 5" key="1">
    <citation type="submission" date="2011-12" db="EMBL/GenBank/DDBJ databases">
        <title>The Genome Sequence of Prevotella maculosa OT 289.</title>
        <authorList>
            <consortium name="The Broad Institute Genome Sequencing Platform"/>
            <person name="Earl A."/>
            <person name="Ward D."/>
            <person name="Feldgarden M."/>
            <person name="Gevers D."/>
            <person name="Izard J."/>
            <person name="Blanton J.M."/>
            <person name="Mathney J."/>
            <person name="Tanner A.C."/>
            <person name="Dewhirst F.E."/>
            <person name="Young S.K."/>
            <person name="Zeng Q."/>
            <person name="Gargeya S."/>
            <person name="Fitzgerald M."/>
            <person name="Haas B."/>
            <person name="Abouelleil A."/>
            <person name="Alvarado L."/>
            <person name="Arachchi H.M."/>
            <person name="Berlin A."/>
            <person name="Chapman S.B."/>
            <person name="Gearin G."/>
            <person name="Goldberg J."/>
            <person name="Griggs A."/>
            <person name="Gujja S."/>
            <person name="Hansen M."/>
            <person name="Heiman D."/>
            <person name="Howarth C."/>
            <person name="Larimer J."/>
            <person name="Lui A."/>
            <person name="MacDonald P.J.P."/>
            <person name="McCowen C."/>
            <person name="Montmayeur A."/>
            <person name="Murphy C."/>
            <person name="Neiman D."/>
            <person name="Pearson M."/>
            <person name="Priest M."/>
            <person name="Roberts A."/>
            <person name="Saif S."/>
            <person name="Shea T."/>
            <person name="Sisk P."/>
            <person name="Stolte C."/>
            <person name="Sykes S."/>
            <person name="Wortman J."/>
            <person name="Nusbaum C."/>
            <person name="Birren B."/>
        </authorList>
    </citation>
    <scope>NUCLEOTIDE SEQUENCE [LARGE SCALE GENOMIC DNA]</scope>
    <source>
        <strain evidence="4 5">OT 289</strain>
    </source>
</reference>
<dbReference type="PROSITE" id="PS50075">
    <property type="entry name" value="CARRIER"/>
    <property type="match status" value="1"/>
</dbReference>
<dbReference type="PROSITE" id="PS00012">
    <property type="entry name" value="PHOSPHOPANTETHEINE"/>
    <property type="match status" value="1"/>
</dbReference>
<sequence>MVNDKEMYDIIMELKEELKKKVIEALNLDDVKPEELADDAPLFGDEGLGLDSIDALELIVLLEKNYGIRIKDPKAGKDVFKSIDTMADFVAKNRLK</sequence>
<accession>H1HIK7</accession>
<evidence type="ECO:0000259" key="3">
    <source>
        <dbReference type="PROSITE" id="PS50075"/>
    </source>
</evidence>
<evidence type="ECO:0000256" key="2">
    <source>
        <dbReference type="ARBA" id="ARBA00022553"/>
    </source>
</evidence>
<organism evidence="4 5">
    <name type="scientific">Segatella maculosa OT 289</name>
    <dbReference type="NCBI Taxonomy" id="999422"/>
    <lineage>
        <taxon>Bacteria</taxon>
        <taxon>Pseudomonadati</taxon>
        <taxon>Bacteroidota</taxon>
        <taxon>Bacteroidia</taxon>
        <taxon>Bacteroidales</taxon>
        <taxon>Prevotellaceae</taxon>
        <taxon>Segatella</taxon>
    </lineage>
</organism>
<proteinExistence type="predicted"/>
<dbReference type="PATRIC" id="fig|999422.3.peg.1"/>
<dbReference type="InterPro" id="IPR036736">
    <property type="entry name" value="ACP-like_sf"/>
</dbReference>
<comment type="caution">
    <text evidence="4">The sequence shown here is derived from an EMBL/GenBank/DDBJ whole genome shotgun (WGS) entry which is preliminary data.</text>
</comment>
<dbReference type="InterPro" id="IPR006162">
    <property type="entry name" value="Ppantetheine_attach_site"/>
</dbReference>
<dbReference type="EMBL" id="AGEK01000001">
    <property type="protein sequence ID" value="EHO75208.1"/>
    <property type="molecule type" value="Genomic_DNA"/>
</dbReference>
<dbReference type="InterPro" id="IPR009081">
    <property type="entry name" value="PP-bd_ACP"/>
</dbReference>
<protein>
    <submittedName>
        <fullName evidence="4">Acyl carrier protein</fullName>
    </submittedName>
</protein>
<keyword evidence="2" id="KW-0597">Phosphoprotein</keyword>
<dbReference type="Proteomes" id="UP000003167">
    <property type="component" value="Unassembled WGS sequence"/>
</dbReference>
<dbReference type="NCBIfam" id="NF006617">
    <property type="entry name" value="PRK09184.1"/>
    <property type="match status" value="1"/>
</dbReference>
<gene>
    <name evidence="4" type="ORF">HMPREF9944_00001</name>
</gene>
<keyword evidence="1" id="KW-0596">Phosphopantetheine</keyword>
<evidence type="ECO:0000313" key="4">
    <source>
        <dbReference type="EMBL" id="EHO75208.1"/>
    </source>
</evidence>
<dbReference type="Pfam" id="PF00550">
    <property type="entry name" value="PP-binding"/>
    <property type="match status" value="1"/>
</dbReference>
<dbReference type="STRING" id="999422.HMPREF9944_00001"/>
<dbReference type="SUPFAM" id="SSF47336">
    <property type="entry name" value="ACP-like"/>
    <property type="match status" value="1"/>
</dbReference>
<dbReference type="HOGENOM" id="CLU_108696_14_2_10"/>
<evidence type="ECO:0000256" key="1">
    <source>
        <dbReference type="ARBA" id="ARBA00022450"/>
    </source>
</evidence>